<dbReference type="Gene3D" id="3.40.50.620">
    <property type="entry name" value="HUPs"/>
    <property type="match status" value="1"/>
</dbReference>
<dbReference type="HAMAP" id="MF_01161">
    <property type="entry name" value="tRNA_Ile_lys_synt"/>
    <property type="match status" value="1"/>
</dbReference>
<comment type="domain">
    <text evidence="7">The N-terminal region contains the highly conserved SGGXDS motif, predicted to be a P-loop motif involved in ATP binding.</text>
</comment>
<comment type="catalytic activity">
    <reaction evidence="6 7">
        <text>cytidine(34) in tRNA(Ile2) + L-lysine + ATP = lysidine(34) in tRNA(Ile2) + AMP + diphosphate + H(+)</text>
        <dbReference type="Rhea" id="RHEA:43744"/>
        <dbReference type="Rhea" id="RHEA-COMP:10625"/>
        <dbReference type="Rhea" id="RHEA-COMP:10670"/>
        <dbReference type="ChEBI" id="CHEBI:15378"/>
        <dbReference type="ChEBI" id="CHEBI:30616"/>
        <dbReference type="ChEBI" id="CHEBI:32551"/>
        <dbReference type="ChEBI" id="CHEBI:33019"/>
        <dbReference type="ChEBI" id="CHEBI:82748"/>
        <dbReference type="ChEBI" id="CHEBI:83665"/>
        <dbReference type="ChEBI" id="CHEBI:456215"/>
        <dbReference type="EC" id="6.3.4.19"/>
    </reaction>
</comment>
<comment type="similarity">
    <text evidence="7">Belongs to the tRNA(Ile)-lysidine synthase family.</text>
</comment>
<keyword evidence="4 7" id="KW-0547">Nucleotide-binding</keyword>
<dbReference type="NCBIfam" id="TIGR02432">
    <property type="entry name" value="lysidine_TilS_N"/>
    <property type="match status" value="1"/>
</dbReference>
<feature type="region of interest" description="Disordered" evidence="8">
    <location>
        <begin position="351"/>
        <end position="381"/>
    </location>
</feature>
<dbReference type="GO" id="GO:0032267">
    <property type="term" value="F:tRNA(Ile)-lysidine synthase activity"/>
    <property type="evidence" value="ECO:0007669"/>
    <property type="project" value="UniProtKB-EC"/>
</dbReference>
<dbReference type="EMBL" id="BJNZ01000033">
    <property type="protein sequence ID" value="GED11628.1"/>
    <property type="molecule type" value="Genomic_DNA"/>
</dbReference>
<evidence type="ECO:0000256" key="6">
    <source>
        <dbReference type="ARBA" id="ARBA00048539"/>
    </source>
</evidence>
<name>A0A4Y4E7Z9_CELCE</name>
<evidence type="ECO:0000256" key="5">
    <source>
        <dbReference type="ARBA" id="ARBA00022840"/>
    </source>
</evidence>
<dbReference type="SUPFAM" id="SSF52402">
    <property type="entry name" value="Adenine nucleotide alpha hydrolases-like"/>
    <property type="match status" value="1"/>
</dbReference>
<dbReference type="Proteomes" id="UP000316659">
    <property type="component" value="Unassembled WGS sequence"/>
</dbReference>
<comment type="subcellular location">
    <subcellularLocation>
        <location evidence="7">Cytoplasm</location>
    </subcellularLocation>
</comment>
<dbReference type="InterPro" id="IPR012795">
    <property type="entry name" value="tRNA_Ile_lys_synt_N"/>
</dbReference>
<dbReference type="Pfam" id="PF01171">
    <property type="entry name" value="ATP_bind_3"/>
    <property type="match status" value="1"/>
</dbReference>
<dbReference type="GO" id="GO:0005524">
    <property type="term" value="F:ATP binding"/>
    <property type="evidence" value="ECO:0007669"/>
    <property type="project" value="UniProtKB-UniRule"/>
</dbReference>
<evidence type="ECO:0000256" key="3">
    <source>
        <dbReference type="ARBA" id="ARBA00022694"/>
    </source>
</evidence>
<dbReference type="Pfam" id="PF09179">
    <property type="entry name" value="TilS"/>
    <property type="match status" value="1"/>
</dbReference>
<dbReference type="CDD" id="cd01992">
    <property type="entry name" value="TilS_N"/>
    <property type="match status" value="1"/>
</dbReference>
<evidence type="ECO:0000256" key="2">
    <source>
        <dbReference type="ARBA" id="ARBA00022598"/>
    </source>
</evidence>
<feature type="binding site" evidence="7">
    <location>
        <begin position="33"/>
        <end position="38"/>
    </location>
    <ligand>
        <name>ATP</name>
        <dbReference type="ChEBI" id="CHEBI:30616"/>
    </ligand>
</feature>
<dbReference type="SUPFAM" id="SSF82829">
    <property type="entry name" value="MesJ substrate recognition domain-like"/>
    <property type="match status" value="1"/>
</dbReference>
<dbReference type="AlphaFoldDB" id="A0A4Y4E7Z9"/>
<dbReference type="PANTHER" id="PTHR43033">
    <property type="entry name" value="TRNA(ILE)-LYSIDINE SYNTHASE-RELATED"/>
    <property type="match status" value="1"/>
</dbReference>
<evidence type="ECO:0000313" key="11">
    <source>
        <dbReference type="EMBL" id="GED11628.1"/>
    </source>
</evidence>
<evidence type="ECO:0000259" key="10">
    <source>
        <dbReference type="Pfam" id="PF09179"/>
    </source>
</evidence>
<keyword evidence="1 7" id="KW-0963">Cytoplasm</keyword>
<accession>A0A4Y4E7Z9</accession>
<reference evidence="11 12" key="1">
    <citation type="submission" date="2019-06" db="EMBL/GenBank/DDBJ databases">
        <title>Whole genome shotgun sequence of Cellulosimicrobium cellulans NBRC 15516.</title>
        <authorList>
            <person name="Hosoyama A."/>
            <person name="Uohara A."/>
            <person name="Ohji S."/>
            <person name="Ichikawa N."/>
        </authorList>
    </citation>
    <scope>NUCLEOTIDE SEQUENCE [LARGE SCALE GENOMIC DNA]</scope>
    <source>
        <strain evidence="11 12">NBRC 15516</strain>
    </source>
</reference>
<keyword evidence="3 7" id="KW-0819">tRNA processing</keyword>
<keyword evidence="2 7" id="KW-0436">Ligase</keyword>
<evidence type="ECO:0000259" key="9">
    <source>
        <dbReference type="Pfam" id="PF01171"/>
    </source>
</evidence>
<comment type="function">
    <text evidence="7">Ligates lysine onto the cytidine present at position 34 of the AUA codon-specific tRNA(Ile) that contains the anticodon CAU, in an ATP-dependent manner. Cytidine is converted to lysidine, thus changing the amino acid specificity of the tRNA from methionine to isoleucine.</text>
</comment>
<sequence length="381" mass="38164">MGGPAPVVAAARRAVRGALGDLDPGSLVLVACSGGADSTALAAATAFVAPRLGLRAGAVVVDHGLQAGSAGVAADAAERCRGLGLDPVEVRRVLVPASGDGPEGDARAARYAALDAAATDHGAAAVLLGHTLDDQAETVLLGLARGAGARSLAGMPARRGVHRRPFLALRRADTEAVCRTLGLAWWDDPTNGPAASGDAPGPPGTAPLPLRSRVRARVVPALVDVLGPGAVPALARTAGLLRDDADLLDALAADLLAAALVVPAGGEDGPVDEPTASGARAVVLDAEVLATAHPALRRRALRTAALRAGCPAGDLFAVHVDALDALVTAWRGQGPVHLPGDLRAARACGRLSLGPETTPRRSIPPRALTTLSTPTTPTPQE</sequence>
<keyword evidence="5 7" id="KW-0067">ATP-binding</keyword>
<dbReference type="InterPro" id="IPR014729">
    <property type="entry name" value="Rossmann-like_a/b/a_fold"/>
</dbReference>
<evidence type="ECO:0000256" key="1">
    <source>
        <dbReference type="ARBA" id="ARBA00022490"/>
    </source>
</evidence>
<organism evidence="11 12">
    <name type="scientific">Cellulosimicrobium cellulans</name>
    <name type="common">Arthrobacter luteus</name>
    <dbReference type="NCBI Taxonomy" id="1710"/>
    <lineage>
        <taxon>Bacteria</taxon>
        <taxon>Bacillati</taxon>
        <taxon>Actinomycetota</taxon>
        <taxon>Actinomycetes</taxon>
        <taxon>Micrococcales</taxon>
        <taxon>Promicromonosporaceae</taxon>
        <taxon>Cellulosimicrobium</taxon>
    </lineage>
</organism>
<comment type="caution">
    <text evidence="11">The sequence shown here is derived from an EMBL/GenBank/DDBJ whole genome shotgun (WGS) entry which is preliminary data.</text>
</comment>
<dbReference type="PANTHER" id="PTHR43033:SF1">
    <property type="entry name" value="TRNA(ILE)-LYSIDINE SYNTHASE-RELATED"/>
    <property type="match status" value="1"/>
</dbReference>
<dbReference type="InterPro" id="IPR015262">
    <property type="entry name" value="tRNA_Ile_lys_synt_subst-bd"/>
</dbReference>
<dbReference type="RefSeq" id="WP_141391027.1">
    <property type="nucleotide sequence ID" value="NZ_BJNZ01000033.1"/>
</dbReference>
<dbReference type="EC" id="6.3.4.19" evidence="7"/>
<evidence type="ECO:0000256" key="7">
    <source>
        <dbReference type="HAMAP-Rule" id="MF_01161"/>
    </source>
</evidence>
<proteinExistence type="inferred from homology"/>
<evidence type="ECO:0000313" key="12">
    <source>
        <dbReference type="Proteomes" id="UP000316659"/>
    </source>
</evidence>
<dbReference type="GO" id="GO:0006400">
    <property type="term" value="P:tRNA modification"/>
    <property type="evidence" value="ECO:0007669"/>
    <property type="project" value="UniProtKB-UniRule"/>
</dbReference>
<dbReference type="Gene3D" id="1.20.59.20">
    <property type="match status" value="1"/>
</dbReference>
<dbReference type="InterPro" id="IPR011063">
    <property type="entry name" value="TilS/TtcA_N"/>
</dbReference>
<evidence type="ECO:0000256" key="4">
    <source>
        <dbReference type="ARBA" id="ARBA00022741"/>
    </source>
</evidence>
<gene>
    <name evidence="7 11" type="primary">tilS</name>
    <name evidence="11" type="ORF">CCE02nite_36270</name>
</gene>
<feature type="compositionally biased region" description="Low complexity" evidence="8">
    <location>
        <begin position="364"/>
        <end position="375"/>
    </location>
</feature>
<dbReference type="InterPro" id="IPR012094">
    <property type="entry name" value="tRNA_Ile_lys_synt"/>
</dbReference>
<feature type="domain" description="tRNA(Ile)-lysidine/2-thiocytidine synthase N-terminal" evidence="9">
    <location>
        <begin position="28"/>
        <end position="191"/>
    </location>
</feature>
<dbReference type="GO" id="GO:0005737">
    <property type="term" value="C:cytoplasm"/>
    <property type="evidence" value="ECO:0007669"/>
    <property type="project" value="UniProtKB-SubCell"/>
</dbReference>
<feature type="domain" description="tRNA(Ile)-lysidine synthase substrate-binding" evidence="10">
    <location>
        <begin position="284"/>
        <end position="348"/>
    </location>
</feature>
<evidence type="ECO:0000256" key="8">
    <source>
        <dbReference type="SAM" id="MobiDB-lite"/>
    </source>
</evidence>
<protein>
    <recommendedName>
        <fullName evidence="7">tRNA(Ile)-lysidine synthase</fullName>
        <ecNumber evidence="7">6.3.4.19</ecNumber>
    </recommendedName>
    <alternativeName>
        <fullName evidence="7">tRNA(Ile)-2-lysyl-cytidine synthase</fullName>
    </alternativeName>
    <alternativeName>
        <fullName evidence="7">tRNA(Ile)-lysidine synthetase</fullName>
    </alternativeName>
</protein>